<reference evidence="6 7" key="1">
    <citation type="submission" date="2017-05" db="EMBL/GenBank/DDBJ databases">
        <authorList>
            <person name="Song R."/>
            <person name="Chenine A.L."/>
            <person name="Ruprecht R.M."/>
        </authorList>
    </citation>
    <scope>NUCLEOTIDE SEQUENCE [LARGE SCALE GENOMIC DNA]</scope>
    <source>
        <strain evidence="6">SW32</strain>
    </source>
</reference>
<feature type="region of interest" description="Disordered" evidence="2">
    <location>
        <begin position="398"/>
        <end position="434"/>
    </location>
</feature>
<comment type="similarity">
    <text evidence="1">Belongs to the bacterial secretin family.</text>
</comment>
<proteinExistence type="inferred from homology"/>
<evidence type="ECO:0000259" key="4">
    <source>
        <dbReference type="Pfam" id="PF00263"/>
    </source>
</evidence>
<evidence type="ECO:0000313" key="6">
    <source>
        <dbReference type="EMBL" id="ART64545.1"/>
    </source>
</evidence>
<protein>
    <submittedName>
        <fullName evidence="6">Type II and III secretion system protein RhcC2</fullName>
    </submittedName>
</protein>
<keyword evidence="3" id="KW-0732">Signal</keyword>
<feature type="signal peptide" evidence="3">
    <location>
        <begin position="1"/>
        <end position="35"/>
    </location>
</feature>
<gene>
    <name evidence="6" type="ORF">B9H00_02625</name>
</gene>
<accession>A0A240UTV0</accession>
<evidence type="ECO:0000313" key="7">
    <source>
        <dbReference type="Proteomes" id="UP000194457"/>
    </source>
</evidence>
<dbReference type="PANTHER" id="PTHR30332:SF17">
    <property type="entry name" value="TYPE IV PILIATION SYSTEM PROTEIN DR_0774-RELATED"/>
    <property type="match status" value="1"/>
</dbReference>
<evidence type="ECO:0000256" key="2">
    <source>
        <dbReference type="SAM" id="MobiDB-lite"/>
    </source>
</evidence>
<organism evidence="6 7">
    <name type="scientific">Kushneria marisflavi</name>
    <dbReference type="NCBI Taxonomy" id="157779"/>
    <lineage>
        <taxon>Bacteria</taxon>
        <taxon>Pseudomonadati</taxon>
        <taxon>Pseudomonadota</taxon>
        <taxon>Gammaproteobacteria</taxon>
        <taxon>Oceanospirillales</taxon>
        <taxon>Halomonadaceae</taxon>
        <taxon>Kushneria</taxon>
    </lineage>
</organism>
<feature type="compositionally biased region" description="Low complexity" evidence="2">
    <location>
        <begin position="398"/>
        <end position="407"/>
    </location>
</feature>
<feature type="compositionally biased region" description="Basic and acidic residues" evidence="2">
    <location>
        <begin position="412"/>
        <end position="425"/>
    </location>
</feature>
<sequence length="441" mass="47414">MTPGTRYRGRFTFRLAEYWLLCVLLVLLTTLPAYAAVTVDATDDSEALPLETGQGRLLRFDANIASIFVADPAIADVQVVSPGVVYLFGKQSGDTNLIALDANEVNQASLHLQVRDDPGPARKALQDDAGETQIHLRLAGKRLIAEGQSHSVTGAMATQDILEAESPDGISSNRTTFDSATQINIRVRFAEVARDELLDYGVSWNALINNGSFSFGVLTSNIANAPSSDGVDGLLQALQQNNLLQILAEPNITAVSGQTASFLAGGEIPIPVPVGNDLVGIQYKQFGVSLLSTPTLLPNGRISMEVRPEVSSIANNNVQIAGYNVPSLQVRRADTVIEVGSGQTFAIAGLFQRQASDGIERIPVLGDIPILGQLFRSRRFQRNETELVILITPYLVSPSSSPTPRTPLDTARISERPRLGDDPAQHARSAGVDDPFGFYLQ</sequence>
<evidence type="ECO:0000256" key="1">
    <source>
        <dbReference type="RuleBase" id="RU004003"/>
    </source>
</evidence>
<dbReference type="GO" id="GO:0009306">
    <property type="term" value="P:protein secretion"/>
    <property type="evidence" value="ECO:0007669"/>
    <property type="project" value="InterPro"/>
</dbReference>
<feature type="chain" id="PRO_5012602433" evidence="3">
    <location>
        <begin position="36"/>
        <end position="441"/>
    </location>
</feature>
<dbReference type="InterPro" id="IPR032789">
    <property type="entry name" value="T2SS-T3SS_pil_N"/>
</dbReference>
<keyword evidence="7" id="KW-1185">Reference proteome</keyword>
<dbReference type="KEGG" id="kma:B9H00_02625"/>
<dbReference type="PANTHER" id="PTHR30332">
    <property type="entry name" value="PROBABLE GENERAL SECRETION PATHWAY PROTEIN D"/>
    <property type="match status" value="1"/>
</dbReference>
<dbReference type="Proteomes" id="UP000194457">
    <property type="component" value="Chromosome"/>
</dbReference>
<dbReference type="InterPro" id="IPR004846">
    <property type="entry name" value="T2SS/T3SS_dom"/>
</dbReference>
<name>A0A240UTV0_9GAMM</name>
<dbReference type="Pfam" id="PF13629">
    <property type="entry name" value="T2SS-T3SS_pil_N"/>
    <property type="match status" value="1"/>
</dbReference>
<feature type="domain" description="Type II/III secretion system secretin-like" evidence="4">
    <location>
        <begin position="237"/>
        <end position="396"/>
    </location>
</feature>
<dbReference type="PRINTS" id="PR00811">
    <property type="entry name" value="BCTERIALGSPD"/>
</dbReference>
<dbReference type="GO" id="GO:0015627">
    <property type="term" value="C:type II protein secretion system complex"/>
    <property type="evidence" value="ECO:0007669"/>
    <property type="project" value="TreeGrafter"/>
</dbReference>
<dbReference type="Pfam" id="PF00263">
    <property type="entry name" value="Secretin"/>
    <property type="match status" value="1"/>
</dbReference>
<feature type="domain" description="Pilus formation protein N-terminal" evidence="5">
    <location>
        <begin position="46"/>
        <end position="114"/>
    </location>
</feature>
<dbReference type="OrthoDB" id="9775455at2"/>
<dbReference type="AlphaFoldDB" id="A0A240UTV0"/>
<dbReference type="RefSeq" id="WP_086901660.1">
    <property type="nucleotide sequence ID" value="NZ_CP021358.1"/>
</dbReference>
<evidence type="ECO:0000256" key="3">
    <source>
        <dbReference type="SAM" id="SignalP"/>
    </source>
</evidence>
<dbReference type="InterPro" id="IPR001775">
    <property type="entry name" value="GspD/PilQ"/>
</dbReference>
<dbReference type="EMBL" id="CP021358">
    <property type="protein sequence ID" value="ART64545.1"/>
    <property type="molecule type" value="Genomic_DNA"/>
</dbReference>
<evidence type="ECO:0000259" key="5">
    <source>
        <dbReference type="Pfam" id="PF13629"/>
    </source>
</evidence>
<dbReference type="InterPro" id="IPR050810">
    <property type="entry name" value="Bact_Secretion_Sys_Channel"/>
</dbReference>